<feature type="transmembrane region" description="Helical" evidence="10">
    <location>
        <begin position="102"/>
        <end position="122"/>
    </location>
</feature>
<dbReference type="Proteomes" id="UP001521116">
    <property type="component" value="Unassembled WGS sequence"/>
</dbReference>
<evidence type="ECO:0000256" key="5">
    <source>
        <dbReference type="ARBA" id="ARBA00022448"/>
    </source>
</evidence>
<feature type="transmembrane region" description="Helical" evidence="10">
    <location>
        <begin position="342"/>
        <end position="366"/>
    </location>
</feature>
<feature type="transmembrane region" description="Helical" evidence="10">
    <location>
        <begin position="419"/>
        <end position="438"/>
    </location>
</feature>
<dbReference type="EMBL" id="JAJVDC020000192">
    <property type="protein sequence ID" value="KAL1619265.1"/>
    <property type="molecule type" value="Genomic_DNA"/>
</dbReference>
<feature type="domain" description="Major facilitator superfamily (MFS) profile" evidence="11">
    <location>
        <begin position="1"/>
        <end position="442"/>
    </location>
</feature>
<evidence type="ECO:0000256" key="3">
    <source>
        <dbReference type="ARBA" id="ARBA00007520"/>
    </source>
</evidence>
<evidence type="ECO:0000256" key="4">
    <source>
        <dbReference type="ARBA" id="ARBA00009127"/>
    </source>
</evidence>
<evidence type="ECO:0000256" key="7">
    <source>
        <dbReference type="ARBA" id="ARBA00022692"/>
    </source>
</evidence>
<feature type="transmembrane region" description="Helical" evidence="10">
    <location>
        <begin position="143"/>
        <end position="161"/>
    </location>
</feature>
<evidence type="ECO:0000256" key="9">
    <source>
        <dbReference type="ARBA" id="ARBA00023136"/>
    </source>
</evidence>
<keyword evidence="7 10" id="KW-0812">Transmembrane</keyword>
<dbReference type="InterPro" id="IPR011042">
    <property type="entry name" value="6-blade_b-propeller_TolB-like"/>
</dbReference>
<evidence type="ECO:0000256" key="8">
    <source>
        <dbReference type="ARBA" id="ARBA00022989"/>
    </source>
</evidence>
<accession>A0ABR3SF08</accession>
<dbReference type="PROSITE" id="PS50850">
    <property type="entry name" value="MFS"/>
    <property type="match status" value="1"/>
</dbReference>
<comment type="similarity">
    <text evidence="4">Belongs to the major royal jelly protein family.</text>
</comment>
<keyword evidence="5" id="KW-0813">Transport</keyword>
<dbReference type="InterPro" id="IPR011701">
    <property type="entry name" value="MFS"/>
</dbReference>
<evidence type="ECO:0000256" key="10">
    <source>
        <dbReference type="SAM" id="Phobius"/>
    </source>
</evidence>
<dbReference type="SUPFAM" id="SSF103473">
    <property type="entry name" value="MFS general substrate transporter"/>
    <property type="match status" value="1"/>
</dbReference>
<feature type="transmembrane region" description="Helical" evidence="10">
    <location>
        <begin position="279"/>
        <end position="301"/>
    </location>
</feature>
<evidence type="ECO:0000313" key="12">
    <source>
        <dbReference type="EMBL" id="KAL1619265.1"/>
    </source>
</evidence>
<dbReference type="PANTHER" id="PTHR23501">
    <property type="entry name" value="MAJOR FACILITATOR SUPERFAMILY"/>
    <property type="match status" value="1"/>
</dbReference>
<reference evidence="12 13" key="1">
    <citation type="submission" date="2024-02" db="EMBL/GenBank/DDBJ databases">
        <title>De novo assembly and annotation of 12 fungi associated with fruit tree decline syndrome in Ontario, Canada.</title>
        <authorList>
            <person name="Sulman M."/>
            <person name="Ellouze W."/>
            <person name="Ilyukhin E."/>
        </authorList>
    </citation>
    <scope>NUCLEOTIDE SEQUENCE [LARGE SCALE GENOMIC DNA]</scope>
    <source>
        <strain evidence="12 13">M1-105</strain>
    </source>
</reference>
<gene>
    <name evidence="12" type="ORF">SLS56_010208</name>
</gene>
<dbReference type="Pfam" id="PF03022">
    <property type="entry name" value="MRJP"/>
    <property type="match status" value="1"/>
</dbReference>
<evidence type="ECO:0000313" key="13">
    <source>
        <dbReference type="Proteomes" id="UP001521116"/>
    </source>
</evidence>
<sequence>MPLGKIYGMFDVKWLYIISMVVFLAASALCGAAPDMNAEIVGRVFAGAGGIGLYIGVMILLSINTTEQERPAYLSLVGLVWGIGTVLGPVIGGAFEKVNWRWAFYINLIIGGVLFPVWLFLLPSFHPAKNQPLGERLRRFDSVGAILSIGAFVTLIMPINFGGTLYAWDSGQIIALFVIAAVLWVAFGVQQALCLFTTTSERMFPVQFLVNKEAILLFICAIACNCAVFVPIYYVPIYFQFSRGDDALNSAIRLLPLIFLLCFSILTNGWLMSRLGYYMPWYAFGAILALIANVFLSLIDLNTSQAYLYGFEAMLGLGGGAFVQAGYAVIQTAVPAHDLGYAVSFMMIAQIGGIAIGLACASAVFINGATDGLKDLLPNLPVDQLQAAISGASSDVLQKLDEETRQAALSVIVDNMSKAFIFAYVAAAVALVGSFLLSSTSVISEDSEDMWTFPLGVASAVALIGTKAVFAQELLADTGVAGPPVEVVHYYYDQWPTGVGVSKAGRIFTCYPPGFDPNNTFDGSNGRYSVAELTSKDTEAPWPSVELNSPPGGAINYTTNPPTGANYTDYIIAAQSVVIDSLDRAWILDTGRALTPTGSLVPASVPGGPKLIGIDLSANDTIFTTIVFPPSVVFPDSYLQDVRFDLRPHLTASGKGVAYITDSSIESTAGVIVVDLGTHEAWRRFDGPSIAPVERQFSAFVWGTPLLFQPGPDAPTRYLPVGRRLSLSADGEELFFGAAESRTLWSVRTALLRARDGAAELRAQAGVTGRGQKGVSDGYEVDSNGLLYLGNVEQNAINIYNPDNGTAAVWVRDPRINWPDTLAIAEDGYLYFTVNQLQLSPIIYPGTDRRVKPYGLLRAKLPGNGTKVNLL</sequence>
<evidence type="ECO:0000256" key="6">
    <source>
        <dbReference type="ARBA" id="ARBA00022525"/>
    </source>
</evidence>
<feature type="transmembrane region" description="Helical" evidence="10">
    <location>
        <begin position="73"/>
        <end position="96"/>
    </location>
</feature>
<name>A0ABR3SF08_9PEZI</name>
<dbReference type="InterPro" id="IPR020846">
    <property type="entry name" value="MFS_dom"/>
</dbReference>
<protein>
    <recommendedName>
        <fullName evidence="11">Major facilitator superfamily (MFS) profile domain-containing protein</fullName>
    </recommendedName>
</protein>
<dbReference type="Gene3D" id="2.120.10.30">
    <property type="entry name" value="TolB, C-terminal domain"/>
    <property type="match status" value="1"/>
</dbReference>
<proteinExistence type="inferred from homology"/>
<keyword evidence="6" id="KW-0964">Secreted</keyword>
<dbReference type="PANTHER" id="PTHR23501:SF12">
    <property type="entry name" value="MAJOR FACILITATOR SUPERFAMILY (MFS) PROFILE DOMAIN-CONTAINING PROTEIN-RELATED"/>
    <property type="match status" value="1"/>
</dbReference>
<keyword evidence="8 10" id="KW-1133">Transmembrane helix</keyword>
<evidence type="ECO:0000256" key="2">
    <source>
        <dbReference type="ARBA" id="ARBA00004613"/>
    </source>
</evidence>
<feature type="transmembrane region" description="Helical" evidence="10">
    <location>
        <begin position="173"/>
        <end position="193"/>
    </location>
</feature>
<feature type="transmembrane region" description="Helical" evidence="10">
    <location>
        <begin position="214"/>
        <end position="234"/>
    </location>
</feature>
<evidence type="ECO:0000256" key="1">
    <source>
        <dbReference type="ARBA" id="ARBA00004141"/>
    </source>
</evidence>
<dbReference type="InterPro" id="IPR036259">
    <property type="entry name" value="MFS_trans_sf"/>
</dbReference>
<dbReference type="InterPro" id="IPR017996">
    <property type="entry name" value="MRJP/yellow-related"/>
</dbReference>
<feature type="transmembrane region" description="Helical" evidence="10">
    <location>
        <begin position="12"/>
        <end position="34"/>
    </location>
</feature>
<comment type="similarity">
    <text evidence="3">Belongs to the major facilitator superfamily. TCR/Tet family.</text>
</comment>
<comment type="caution">
    <text evidence="12">The sequence shown here is derived from an EMBL/GenBank/DDBJ whole genome shotgun (WGS) entry which is preliminary data.</text>
</comment>
<feature type="transmembrane region" description="Helical" evidence="10">
    <location>
        <begin position="40"/>
        <end position="61"/>
    </location>
</feature>
<dbReference type="Pfam" id="PF07690">
    <property type="entry name" value="MFS_1"/>
    <property type="match status" value="1"/>
</dbReference>
<organism evidence="12 13">
    <name type="scientific">Neofusicoccum ribis</name>
    <dbReference type="NCBI Taxonomy" id="45134"/>
    <lineage>
        <taxon>Eukaryota</taxon>
        <taxon>Fungi</taxon>
        <taxon>Dikarya</taxon>
        <taxon>Ascomycota</taxon>
        <taxon>Pezizomycotina</taxon>
        <taxon>Dothideomycetes</taxon>
        <taxon>Dothideomycetes incertae sedis</taxon>
        <taxon>Botryosphaeriales</taxon>
        <taxon>Botryosphaeriaceae</taxon>
        <taxon>Neofusicoccum</taxon>
    </lineage>
</organism>
<keyword evidence="13" id="KW-1185">Reference proteome</keyword>
<feature type="transmembrane region" description="Helical" evidence="10">
    <location>
        <begin position="307"/>
        <end position="330"/>
    </location>
</feature>
<comment type="subcellular location">
    <subcellularLocation>
        <location evidence="1">Membrane</location>
        <topology evidence="1">Multi-pass membrane protein</topology>
    </subcellularLocation>
    <subcellularLocation>
        <location evidence="2">Secreted</location>
    </subcellularLocation>
</comment>
<feature type="transmembrane region" description="Helical" evidence="10">
    <location>
        <begin position="254"/>
        <end position="272"/>
    </location>
</feature>
<evidence type="ECO:0000259" key="11">
    <source>
        <dbReference type="PROSITE" id="PS50850"/>
    </source>
</evidence>
<dbReference type="SUPFAM" id="SSF101898">
    <property type="entry name" value="NHL repeat"/>
    <property type="match status" value="1"/>
</dbReference>
<dbReference type="Gene3D" id="1.20.1250.20">
    <property type="entry name" value="MFS general substrate transporter like domains"/>
    <property type="match status" value="1"/>
</dbReference>
<keyword evidence="9 10" id="KW-0472">Membrane</keyword>